<organism evidence="2 3">
    <name type="scientific">Drechslerella dactyloides</name>
    <name type="common">Nematode-trapping fungus</name>
    <name type="synonym">Arthrobotrys dactyloides</name>
    <dbReference type="NCBI Taxonomy" id="74499"/>
    <lineage>
        <taxon>Eukaryota</taxon>
        <taxon>Fungi</taxon>
        <taxon>Dikarya</taxon>
        <taxon>Ascomycota</taxon>
        <taxon>Pezizomycotina</taxon>
        <taxon>Orbiliomycetes</taxon>
        <taxon>Orbiliales</taxon>
        <taxon>Orbiliaceae</taxon>
        <taxon>Drechslerella</taxon>
    </lineage>
</organism>
<feature type="transmembrane region" description="Helical" evidence="1">
    <location>
        <begin position="94"/>
        <end position="113"/>
    </location>
</feature>
<dbReference type="Pfam" id="PF06522">
    <property type="entry name" value="B12D"/>
    <property type="match status" value="1"/>
</dbReference>
<reference evidence="2" key="1">
    <citation type="submission" date="2023-01" db="EMBL/GenBank/DDBJ databases">
        <title>The chitinases involved in constricting ring structure development in the nematode-trapping fungus Drechslerella dactyloides.</title>
        <authorList>
            <person name="Wang R."/>
            <person name="Zhang L."/>
            <person name="Tang P."/>
            <person name="Li S."/>
            <person name="Liang L."/>
        </authorList>
    </citation>
    <scope>NUCLEOTIDE SEQUENCE</scope>
    <source>
        <strain evidence="2">YMF1.00031</strain>
    </source>
</reference>
<evidence type="ECO:0000313" key="2">
    <source>
        <dbReference type="EMBL" id="KAJ6260302.1"/>
    </source>
</evidence>
<dbReference type="Proteomes" id="UP001221413">
    <property type="component" value="Unassembled WGS sequence"/>
</dbReference>
<comment type="caution">
    <text evidence="2">The sequence shown here is derived from an EMBL/GenBank/DDBJ whole genome shotgun (WGS) entry which is preliminary data.</text>
</comment>
<keyword evidence="3" id="KW-1185">Reference proteome</keyword>
<accession>A0AAD6NJC8</accession>
<keyword evidence="1" id="KW-0812">Transmembrane</keyword>
<keyword evidence="1" id="KW-1133">Transmembrane helix</keyword>
<protein>
    <submittedName>
        <fullName evidence="2">Uncharacterized protein</fullName>
    </submittedName>
</protein>
<dbReference type="InterPro" id="IPR010530">
    <property type="entry name" value="B12D"/>
</dbReference>
<name>A0AAD6NJC8_DREDA</name>
<dbReference type="AlphaFoldDB" id="A0AAD6NJC8"/>
<evidence type="ECO:0000313" key="3">
    <source>
        <dbReference type="Proteomes" id="UP001221413"/>
    </source>
</evidence>
<proteinExistence type="predicted"/>
<keyword evidence="1" id="KW-0472">Membrane</keyword>
<gene>
    <name evidence="2" type="ORF">Dda_4527</name>
</gene>
<dbReference type="EMBL" id="JAQGDS010000005">
    <property type="protein sequence ID" value="KAJ6260302.1"/>
    <property type="molecule type" value="Genomic_DNA"/>
</dbReference>
<evidence type="ECO:0000256" key="1">
    <source>
        <dbReference type="SAM" id="Phobius"/>
    </source>
</evidence>
<sequence length="131" mass="14821">MRPTPLLKMRPAMMLRMSQTPRVAMRQSPILRMAVPKEEQSGTFYPLKDRAPIAREYPQLTTYGRGALVLTYQTNIGHTVTQRLRRLKDIPVELIPLGVVIGAALVAAGYAMVHKLSTDKTLRLSRQNKEH</sequence>